<sequence length="208" mass="23656">MATSFPSAELSNKNSQEGKVNLKETAKAHDENVLQKHVAFFDRNHDGIIYPWETYQGFRAIGCGILLSAFSAIFINLGLSRKTRSGKALSIWLPIEVKNIQKAKHGSDSGVYDSEGRFVPSKFEEIFTKHARKHPNALTSDELMGMLKANRVPKDHKGWLASYTEWKILYVLCKDEDGLLHKEIVRAVYDGSLFERMEKEHSEKKKSE</sequence>
<dbReference type="InterPro" id="IPR011992">
    <property type="entry name" value="EF-hand-dom_pair"/>
</dbReference>
<evidence type="ECO:0000313" key="3">
    <source>
        <dbReference type="EMBL" id="RYR73972.1"/>
    </source>
</evidence>
<dbReference type="GO" id="GO:0005509">
    <property type="term" value="F:calcium ion binding"/>
    <property type="evidence" value="ECO:0007669"/>
    <property type="project" value="TreeGrafter"/>
</dbReference>
<feature type="transmembrane region" description="Helical" evidence="2">
    <location>
        <begin position="58"/>
        <end position="79"/>
    </location>
</feature>
<evidence type="ECO:0000256" key="2">
    <source>
        <dbReference type="SAM" id="Phobius"/>
    </source>
</evidence>
<dbReference type="Proteomes" id="UP000289738">
    <property type="component" value="Chromosome A02"/>
</dbReference>
<gene>
    <name evidence="3" type="ORF">Ahy_A02g008556</name>
</gene>
<keyword evidence="2" id="KW-0472">Membrane</keyword>
<dbReference type="PANTHER" id="PTHR31495:SF1">
    <property type="entry name" value="INACTIVE PEROXYGENASE-LIKE PROTEIN-RELATED"/>
    <property type="match status" value="1"/>
</dbReference>
<evidence type="ECO:0000313" key="4">
    <source>
        <dbReference type="Proteomes" id="UP000289738"/>
    </source>
</evidence>
<dbReference type="OrthoDB" id="640742at2759"/>
<proteinExistence type="inferred from homology"/>
<dbReference type="GO" id="GO:0004497">
    <property type="term" value="F:monooxygenase activity"/>
    <property type="evidence" value="ECO:0007669"/>
    <property type="project" value="TreeGrafter"/>
</dbReference>
<dbReference type="Pfam" id="PF05042">
    <property type="entry name" value="Caleosin"/>
    <property type="match status" value="1"/>
</dbReference>
<dbReference type="InterPro" id="IPR007736">
    <property type="entry name" value="Caleosin-related"/>
</dbReference>
<dbReference type="SUPFAM" id="SSF47473">
    <property type="entry name" value="EF-hand"/>
    <property type="match status" value="1"/>
</dbReference>
<dbReference type="PANTHER" id="PTHR31495">
    <property type="entry name" value="PEROXYGENASE 3-RELATED"/>
    <property type="match status" value="1"/>
</dbReference>
<name>A0A445EEM0_ARAHY</name>
<dbReference type="EMBL" id="SDMP01000002">
    <property type="protein sequence ID" value="RYR73972.1"/>
    <property type="molecule type" value="Genomic_DNA"/>
</dbReference>
<comment type="similarity">
    <text evidence="1">Belongs to the caleosin family.</text>
</comment>
<evidence type="ECO:0000256" key="1">
    <source>
        <dbReference type="ARBA" id="ARBA00006765"/>
    </source>
</evidence>
<keyword evidence="2" id="KW-0812">Transmembrane</keyword>
<reference evidence="3 4" key="1">
    <citation type="submission" date="2019-01" db="EMBL/GenBank/DDBJ databases">
        <title>Sequencing of cultivated peanut Arachis hypogaea provides insights into genome evolution and oil improvement.</title>
        <authorList>
            <person name="Chen X."/>
        </authorList>
    </citation>
    <scope>NUCLEOTIDE SEQUENCE [LARGE SCALE GENOMIC DNA]</scope>
    <source>
        <strain evidence="4">cv. Fuhuasheng</strain>
        <tissue evidence="3">Leaves</tissue>
    </source>
</reference>
<keyword evidence="4" id="KW-1185">Reference proteome</keyword>
<dbReference type="Gramene" id="arahy.Tifrunner.gnm2.ann2.Ah02g192900.1">
    <property type="protein sequence ID" value="arahy.Tifrunner.gnm2.ann2.Ah02g192900.1-CDS"/>
    <property type="gene ID" value="arahy.Tifrunner.gnm2.ann2.Ah02g192900"/>
</dbReference>
<protein>
    <submittedName>
        <fullName evidence="3">Uncharacterized protein</fullName>
    </submittedName>
</protein>
<dbReference type="STRING" id="3818.A0A445EEM0"/>
<organism evidence="3 4">
    <name type="scientific">Arachis hypogaea</name>
    <name type="common">Peanut</name>
    <dbReference type="NCBI Taxonomy" id="3818"/>
    <lineage>
        <taxon>Eukaryota</taxon>
        <taxon>Viridiplantae</taxon>
        <taxon>Streptophyta</taxon>
        <taxon>Embryophyta</taxon>
        <taxon>Tracheophyta</taxon>
        <taxon>Spermatophyta</taxon>
        <taxon>Magnoliopsida</taxon>
        <taxon>eudicotyledons</taxon>
        <taxon>Gunneridae</taxon>
        <taxon>Pentapetalae</taxon>
        <taxon>rosids</taxon>
        <taxon>fabids</taxon>
        <taxon>Fabales</taxon>
        <taxon>Fabaceae</taxon>
        <taxon>Papilionoideae</taxon>
        <taxon>50 kb inversion clade</taxon>
        <taxon>dalbergioids sensu lato</taxon>
        <taxon>Dalbergieae</taxon>
        <taxon>Pterocarpus clade</taxon>
        <taxon>Arachis</taxon>
    </lineage>
</organism>
<comment type="caution">
    <text evidence="3">The sequence shown here is derived from an EMBL/GenBank/DDBJ whole genome shotgun (WGS) entry which is preliminary data.</text>
</comment>
<dbReference type="AlphaFoldDB" id="A0A445EEM0"/>
<keyword evidence="2" id="KW-1133">Transmembrane helix</keyword>
<accession>A0A445EEM0</accession>